<dbReference type="EMBL" id="BOPB01000037">
    <property type="protein sequence ID" value="GIJ24628.1"/>
    <property type="molecule type" value="Genomic_DNA"/>
</dbReference>
<evidence type="ECO:0000313" key="1">
    <source>
        <dbReference type="EMBL" id="GIJ24628.1"/>
    </source>
</evidence>
<keyword evidence="2" id="KW-1185">Reference proteome</keyword>
<evidence type="ECO:0008006" key="3">
    <source>
        <dbReference type="Google" id="ProtNLM"/>
    </source>
</evidence>
<dbReference type="Gene3D" id="1.20.910.10">
    <property type="entry name" value="Heme oxygenase-like"/>
    <property type="match status" value="1"/>
</dbReference>
<organism evidence="1 2">
    <name type="scientific">Micromonospora lutea</name>
    <dbReference type="NCBI Taxonomy" id="419825"/>
    <lineage>
        <taxon>Bacteria</taxon>
        <taxon>Bacillati</taxon>
        <taxon>Actinomycetota</taxon>
        <taxon>Actinomycetes</taxon>
        <taxon>Micromonosporales</taxon>
        <taxon>Micromonosporaceae</taxon>
        <taxon>Micromonospora</taxon>
    </lineage>
</organism>
<sequence>MSDPYGRAALPEPRGPVSAMLREALRRAPHDLPAGPPVDFTGTDPLTDEDLQLTLFLCYELHYRGWQGVEDAWEWQPSLLAVRAIAERRFEEAIRRLAGSQPTVSPDDLPAALHRLTTDDEGPSLGEFLRRRGTLPQFREFLVHRSVYHLREADPHSWGIPRLGGPPKAALVEIQMDEYGNGQPHRMHAELFRTTIDRLGLDSRYGAHLDAVPAITLATNNAMSLFGLHRRLRGALVGHLAAFEMTSSLPNRRYGDALRRLGGDAAATRFFDEHVEADAVHEQIAVHDLCAGLVRQEPALTADVLFGAATVLALDDLFARHLLGAWAAGRSSLRSTASELVHLSAVVSSVPRAPVTARSS</sequence>
<dbReference type="SMART" id="SM01236">
    <property type="entry name" value="Haem_oxygenase_2"/>
    <property type="match status" value="1"/>
</dbReference>
<dbReference type="Proteomes" id="UP000643165">
    <property type="component" value="Unassembled WGS sequence"/>
</dbReference>
<evidence type="ECO:0000313" key="2">
    <source>
        <dbReference type="Proteomes" id="UP000643165"/>
    </source>
</evidence>
<dbReference type="Pfam" id="PF14518">
    <property type="entry name" value="Haem_oxygenas_2"/>
    <property type="match status" value="1"/>
</dbReference>
<dbReference type="SUPFAM" id="SSF48613">
    <property type="entry name" value="Heme oxygenase-like"/>
    <property type="match status" value="1"/>
</dbReference>
<gene>
    <name evidence="1" type="ORF">Vlu01_52520</name>
</gene>
<dbReference type="InterPro" id="IPR016084">
    <property type="entry name" value="Haem_Oase-like_multi-hlx"/>
</dbReference>
<protein>
    <recommendedName>
        <fullName evidence="3">Iron-containing redox enzyme family protein</fullName>
    </recommendedName>
</protein>
<accession>A0ABQ4J376</accession>
<comment type="caution">
    <text evidence="1">The sequence shown here is derived from an EMBL/GenBank/DDBJ whole genome shotgun (WGS) entry which is preliminary data.</text>
</comment>
<proteinExistence type="predicted"/>
<name>A0ABQ4J376_9ACTN</name>
<reference evidence="1 2" key="1">
    <citation type="submission" date="2021-01" db="EMBL/GenBank/DDBJ databases">
        <title>Whole genome shotgun sequence of Verrucosispora lutea NBRC 106530.</title>
        <authorList>
            <person name="Komaki H."/>
            <person name="Tamura T."/>
        </authorList>
    </citation>
    <scope>NUCLEOTIDE SEQUENCE [LARGE SCALE GENOMIC DNA]</scope>
    <source>
        <strain evidence="1 2">NBRC 106530</strain>
    </source>
</reference>